<evidence type="ECO:0000313" key="2">
    <source>
        <dbReference type="EMBL" id="KAJ5238777.1"/>
    </source>
</evidence>
<sequence>MSQEKASYNPTQGYQQGPPPYDEQSYSQDRGENASYYSESPAPKQQGPPPQGPPGDERGLGSTLVGGAVGGYMGHQAGGTMSTLGGAAVGAAGMNMATHAM</sequence>
<evidence type="ECO:0000256" key="1">
    <source>
        <dbReference type="SAM" id="MobiDB-lite"/>
    </source>
</evidence>
<dbReference type="GeneID" id="83199996"/>
<dbReference type="PANTHER" id="PTHR37014">
    <property type="entry name" value="EXPRESSION LETHALITY PROTEIN HEL10, PUTATIVE (AFU_ORTHOLOGUE AFUA_1G06580)-RELATED"/>
    <property type="match status" value="1"/>
</dbReference>
<name>A0A9W9TRS0_9EURO</name>
<feature type="compositionally biased region" description="Polar residues" evidence="1">
    <location>
        <begin position="1"/>
        <end position="11"/>
    </location>
</feature>
<feature type="region of interest" description="Disordered" evidence="1">
    <location>
        <begin position="1"/>
        <end position="68"/>
    </location>
</feature>
<keyword evidence="3" id="KW-1185">Reference proteome</keyword>
<gene>
    <name evidence="2" type="ORF">N7468_003396</name>
</gene>
<dbReference type="PANTHER" id="PTHR37014:SF10">
    <property type="entry name" value="RICH PROTEIN MS8, PUTATIVE (AFU_ORTHOLOGUE AFUA_7G05650)-RELATED"/>
    <property type="match status" value="1"/>
</dbReference>
<reference evidence="2" key="1">
    <citation type="submission" date="2022-11" db="EMBL/GenBank/DDBJ databases">
        <authorList>
            <person name="Petersen C."/>
        </authorList>
    </citation>
    <scope>NUCLEOTIDE SEQUENCE</scope>
    <source>
        <strain evidence="2">IBT 19713</strain>
    </source>
</reference>
<proteinExistence type="predicted"/>
<dbReference type="Proteomes" id="UP001150941">
    <property type="component" value="Unassembled WGS sequence"/>
</dbReference>
<comment type="caution">
    <text evidence="2">The sequence shown here is derived from an EMBL/GenBank/DDBJ whole genome shotgun (WGS) entry which is preliminary data.</text>
</comment>
<dbReference type="RefSeq" id="XP_058331696.1">
    <property type="nucleotide sequence ID" value="XM_058472693.1"/>
</dbReference>
<organism evidence="2 3">
    <name type="scientific">Penicillium chermesinum</name>
    <dbReference type="NCBI Taxonomy" id="63820"/>
    <lineage>
        <taxon>Eukaryota</taxon>
        <taxon>Fungi</taxon>
        <taxon>Dikarya</taxon>
        <taxon>Ascomycota</taxon>
        <taxon>Pezizomycotina</taxon>
        <taxon>Eurotiomycetes</taxon>
        <taxon>Eurotiomycetidae</taxon>
        <taxon>Eurotiales</taxon>
        <taxon>Aspergillaceae</taxon>
        <taxon>Penicillium</taxon>
    </lineage>
</organism>
<evidence type="ECO:0000313" key="3">
    <source>
        <dbReference type="Proteomes" id="UP001150941"/>
    </source>
</evidence>
<dbReference type="AlphaFoldDB" id="A0A9W9TRS0"/>
<accession>A0A9W9TRS0</accession>
<reference evidence="2" key="2">
    <citation type="journal article" date="2023" name="IMA Fungus">
        <title>Comparative genomic study of the Penicillium genus elucidates a diverse pangenome and 15 lateral gene transfer events.</title>
        <authorList>
            <person name="Petersen C."/>
            <person name="Sorensen T."/>
            <person name="Nielsen M.R."/>
            <person name="Sondergaard T.E."/>
            <person name="Sorensen J.L."/>
            <person name="Fitzpatrick D.A."/>
            <person name="Frisvad J.C."/>
            <person name="Nielsen K.L."/>
        </authorList>
    </citation>
    <scope>NUCLEOTIDE SEQUENCE</scope>
    <source>
        <strain evidence="2">IBT 19713</strain>
    </source>
</reference>
<dbReference type="EMBL" id="JAPQKS010000003">
    <property type="protein sequence ID" value="KAJ5238777.1"/>
    <property type="molecule type" value="Genomic_DNA"/>
</dbReference>
<evidence type="ECO:0008006" key="4">
    <source>
        <dbReference type="Google" id="ProtNLM"/>
    </source>
</evidence>
<protein>
    <recommendedName>
        <fullName evidence="4">Glycine zipper 2TM domain-containing protein</fullName>
    </recommendedName>
</protein>